<keyword evidence="3" id="KW-1185">Reference proteome</keyword>
<accession>A0A0B5EXY8</accession>
<evidence type="ECO:0000256" key="1">
    <source>
        <dbReference type="SAM" id="MobiDB-lite"/>
    </source>
</evidence>
<dbReference type="KEGG" id="sals:SLNWT_7287"/>
<dbReference type="EMBL" id="CP010519">
    <property type="protein sequence ID" value="AJE87663.1"/>
    <property type="molecule type" value="Genomic_DNA"/>
</dbReference>
<dbReference type="Gene3D" id="1.10.10.10">
    <property type="entry name" value="Winged helix-like DNA-binding domain superfamily/Winged helix DNA-binding domain"/>
    <property type="match status" value="2"/>
</dbReference>
<reference evidence="2 3" key="1">
    <citation type="submission" date="2015-01" db="EMBL/GenBank/DDBJ databases">
        <title>Enhanced salinomycin production by adjusting the supply of polyketide extender units in Streptomyce albus DSM 41398.</title>
        <authorList>
            <person name="Lu C."/>
        </authorList>
    </citation>
    <scope>NUCLEOTIDE SEQUENCE [LARGE SCALE GENOMIC DNA]</scope>
    <source>
        <strain evidence="3">ATCC 21838 / DSM 41398 / FERM P-419 / JCM 4703 / NBRC 107858</strain>
    </source>
</reference>
<dbReference type="InterPro" id="IPR016032">
    <property type="entry name" value="Sig_transdc_resp-reg_C-effctor"/>
</dbReference>
<proteinExistence type="predicted"/>
<dbReference type="GO" id="GO:0006355">
    <property type="term" value="P:regulation of DNA-templated transcription"/>
    <property type="evidence" value="ECO:0007669"/>
    <property type="project" value="InterPro"/>
</dbReference>
<gene>
    <name evidence="2" type="ORF">SLNWT_7287</name>
</gene>
<dbReference type="Proteomes" id="UP000031523">
    <property type="component" value="Chromosome"/>
</dbReference>
<feature type="region of interest" description="Disordered" evidence="1">
    <location>
        <begin position="1"/>
        <end position="125"/>
    </location>
</feature>
<feature type="compositionally biased region" description="Low complexity" evidence="1">
    <location>
        <begin position="42"/>
        <end position="56"/>
    </location>
</feature>
<dbReference type="AlphaFoldDB" id="A0A0B5EXY8"/>
<evidence type="ECO:0000313" key="2">
    <source>
        <dbReference type="EMBL" id="AJE87663.1"/>
    </source>
</evidence>
<feature type="region of interest" description="Disordered" evidence="1">
    <location>
        <begin position="464"/>
        <end position="502"/>
    </location>
</feature>
<dbReference type="SUPFAM" id="SSF46894">
    <property type="entry name" value="C-terminal effector domain of the bipartite response regulators"/>
    <property type="match status" value="1"/>
</dbReference>
<sequence length="502" mass="55113">MSETDPNSTTRAPTEQTDKPAHALTTGLSPDATASPVGHRSAGGTPAAPGTPTPHTEGAEDTNPSRHMDDAQPAPRSQPVPHPADQDHPAAGPGAPVPQARSPHEWSGPPSSGRPQAHTDRETADALQHTLHTPTLDHLDDLTASAYRHAVLNGRYQADHIKEVLGLTAEQTEDITHTLTQLHLLKPVPGQPRTLIPLSPDAATAELLATTEHHIQQLQKAVTHTRNRMQTLQPLYYESRQHRNHTEAFDIITDIATLQKTLNDHGLNATKEILTAQPGGPRPADILENARPRTLHNLQRGLTIKHLYQHTARTDLTTVNYIRTITDQGAQVRTTDQLIDRIIIYDRETVFLPEQNITHRRPGAALIREPTLVAFLCKTYDHLWNNATPYTPTTQATPHITHNLKHAIIKLLAQGHKDENVARKLGMSVRTCRRHIAQIMEQANATSRFQTGANLALAGYISHEPDSLQEGHRQPAADGQDRGTGDPGRPPLEANSHAREDI</sequence>
<feature type="compositionally biased region" description="Basic and acidic residues" evidence="1">
    <location>
        <begin position="464"/>
        <end position="484"/>
    </location>
</feature>
<evidence type="ECO:0008006" key="4">
    <source>
        <dbReference type="Google" id="ProtNLM"/>
    </source>
</evidence>
<feature type="compositionally biased region" description="Polar residues" evidence="1">
    <location>
        <begin position="1"/>
        <end position="15"/>
    </location>
</feature>
<organism evidence="2 3">
    <name type="scientific">Streptomyces albus (strain ATCC 21838 / DSM 41398 / FERM P-419 / JCM 4703 / NBRC 107858)</name>
    <dbReference type="NCBI Taxonomy" id="1081613"/>
    <lineage>
        <taxon>Bacteria</taxon>
        <taxon>Bacillati</taxon>
        <taxon>Actinomycetota</taxon>
        <taxon>Actinomycetes</taxon>
        <taxon>Kitasatosporales</taxon>
        <taxon>Streptomycetaceae</taxon>
        <taxon>Streptomyces</taxon>
    </lineage>
</organism>
<dbReference type="InterPro" id="IPR036388">
    <property type="entry name" value="WH-like_DNA-bd_sf"/>
</dbReference>
<dbReference type="PANTHER" id="PTHR34293:SF1">
    <property type="entry name" value="HTH-TYPE TRANSCRIPTIONAL REGULATOR TRMBL2"/>
    <property type="match status" value="1"/>
</dbReference>
<evidence type="ECO:0000313" key="3">
    <source>
        <dbReference type="Proteomes" id="UP000031523"/>
    </source>
</evidence>
<name>A0A0B5EXY8_STRA4</name>
<feature type="compositionally biased region" description="Low complexity" evidence="1">
    <location>
        <begin position="89"/>
        <end position="100"/>
    </location>
</feature>
<dbReference type="PANTHER" id="PTHR34293">
    <property type="entry name" value="HTH-TYPE TRANSCRIPTIONAL REGULATOR TRMBL2"/>
    <property type="match status" value="1"/>
</dbReference>
<dbReference type="InterPro" id="IPR051797">
    <property type="entry name" value="TrmB-like"/>
</dbReference>
<dbReference type="GO" id="GO:0003677">
    <property type="term" value="F:DNA binding"/>
    <property type="evidence" value="ECO:0007669"/>
    <property type="project" value="InterPro"/>
</dbReference>
<protein>
    <recommendedName>
        <fullName evidence="4">HTH luxR-type domain-containing protein</fullName>
    </recommendedName>
</protein>